<accession>A0A917MZW5</accession>
<dbReference type="SUPFAM" id="SSF52980">
    <property type="entry name" value="Restriction endonuclease-like"/>
    <property type="match status" value="1"/>
</dbReference>
<dbReference type="Pfam" id="PF05685">
    <property type="entry name" value="Uma2"/>
    <property type="match status" value="1"/>
</dbReference>
<evidence type="ECO:0000259" key="1">
    <source>
        <dbReference type="Pfam" id="PF05685"/>
    </source>
</evidence>
<feature type="domain" description="Putative restriction endonuclease" evidence="1">
    <location>
        <begin position="32"/>
        <end position="202"/>
    </location>
</feature>
<comment type="caution">
    <text evidence="2">The sequence shown here is derived from an EMBL/GenBank/DDBJ whole genome shotgun (WGS) entry which is preliminary data.</text>
</comment>
<keyword evidence="3" id="KW-1185">Reference proteome</keyword>
<dbReference type="EMBL" id="BMDO01000001">
    <property type="protein sequence ID" value="GGI49160.1"/>
    <property type="molecule type" value="Genomic_DNA"/>
</dbReference>
<dbReference type="InterPro" id="IPR012296">
    <property type="entry name" value="Nuclease_put_TT1808"/>
</dbReference>
<evidence type="ECO:0000313" key="2">
    <source>
        <dbReference type="EMBL" id="GGI49160.1"/>
    </source>
</evidence>
<dbReference type="CDD" id="cd06260">
    <property type="entry name" value="DUF820-like"/>
    <property type="match status" value="1"/>
</dbReference>
<gene>
    <name evidence="2" type="ORF">GCM10011425_03720</name>
</gene>
<dbReference type="AlphaFoldDB" id="A0A917MZW5"/>
<dbReference type="Gene3D" id="3.90.1570.10">
    <property type="entry name" value="tt1808, chain A"/>
    <property type="match status" value="1"/>
</dbReference>
<sequence>MQTFTHIIVFLLHNSTVMQFSDLDLDKSYTYADYLKWRFDERLELIKGKIFKMSPAPGYTHQRISQYVNFELYNFLNKKPCVVCAAPFDVLLSRTINEEQIATVLQPDLCVICDTSKITERGCIGAPDIVIEILSPGNNKKELQNKYEVYEEAGVQEYWIIQPSEKTFLKYTLINGAYQASRLLTIGDEVITPILPGFTLSLDEVFADKL</sequence>
<dbReference type="InterPro" id="IPR008538">
    <property type="entry name" value="Uma2"/>
</dbReference>
<dbReference type="PANTHER" id="PTHR34107">
    <property type="entry name" value="SLL0198 PROTEIN-RELATED"/>
    <property type="match status" value="1"/>
</dbReference>
<dbReference type="PANTHER" id="PTHR34107:SF4">
    <property type="entry name" value="SLL1222 PROTEIN"/>
    <property type="match status" value="1"/>
</dbReference>
<organism evidence="2 3">
    <name type="scientific">Mucilaginibacter galii</name>
    <dbReference type="NCBI Taxonomy" id="2005073"/>
    <lineage>
        <taxon>Bacteria</taxon>
        <taxon>Pseudomonadati</taxon>
        <taxon>Bacteroidota</taxon>
        <taxon>Sphingobacteriia</taxon>
        <taxon>Sphingobacteriales</taxon>
        <taxon>Sphingobacteriaceae</taxon>
        <taxon>Mucilaginibacter</taxon>
    </lineage>
</organism>
<dbReference type="Proteomes" id="UP000662074">
    <property type="component" value="Unassembled WGS sequence"/>
</dbReference>
<protein>
    <recommendedName>
        <fullName evidence="1">Putative restriction endonuclease domain-containing protein</fullName>
    </recommendedName>
</protein>
<evidence type="ECO:0000313" key="3">
    <source>
        <dbReference type="Proteomes" id="UP000662074"/>
    </source>
</evidence>
<proteinExistence type="predicted"/>
<reference evidence="2" key="1">
    <citation type="journal article" date="2014" name="Int. J. Syst. Evol. Microbiol.">
        <title>Complete genome sequence of Corynebacterium casei LMG S-19264T (=DSM 44701T), isolated from a smear-ripened cheese.</title>
        <authorList>
            <consortium name="US DOE Joint Genome Institute (JGI-PGF)"/>
            <person name="Walter F."/>
            <person name="Albersmeier A."/>
            <person name="Kalinowski J."/>
            <person name="Ruckert C."/>
        </authorList>
    </citation>
    <scope>NUCLEOTIDE SEQUENCE</scope>
    <source>
        <strain evidence="2">CCM 8711</strain>
    </source>
</reference>
<dbReference type="InterPro" id="IPR011335">
    <property type="entry name" value="Restrct_endonuc-II-like"/>
</dbReference>
<reference evidence="2" key="2">
    <citation type="submission" date="2020-09" db="EMBL/GenBank/DDBJ databases">
        <authorList>
            <person name="Sun Q."/>
            <person name="Sedlacek I."/>
        </authorList>
    </citation>
    <scope>NUCLEOTIDE SEQUENCE</scope>
    <source>
        <strain evidence="2">CCM 8711</strain>
    </source>
</reference>
<name>A0A917MZW5_9SPHI</name>